<dbReference type="OMA" id="ANATRSC"/>
<dbReference type="GO" id="GO:0004857">
    <property type="term" value="F:enzyme inhibitor activity"/>
    <property type="evidence" value="ECO:0007669"/>
    <property type="project" value="InterPro"/>
</dbReference>
<accession>A0A1R3H8A0</accession>
<dbReference type="Gene3D" id="1.20.140.40">
    <property type="entry name" value="Invertase/pectin methylesterase inhibitor family protein"/>
    <property type="match status" value="1"/>
</dbReference>
<reference evidence="6 7" key="1">
    <citation type="submission" date="2013-09" db="EMBL/GenBank/DDBJ databases">
        <title>Corchorus capsularis genome sequencing.</title>
        <authorList>
            <person name="Alam M."/>
            <person name="Haque M.S."/>
            <person name="Islam M.S."/>
            <person name="Emdad E.M."/>
            <person name="Islam M.M."/>
            <person name="Ahmed B."/>
            <person name="Halim A."/>
            <person name="Hossen Q.M.M."/>
            <person name="Hossain M.Z."/>
            <person name="Ahmed R."/>
            <person name="Khan M.M."/>
            <person name="Islam R."/>
            <person name="Rashid M.M."/>
            <person name="Khan S.A."/>
            <person name="Rahman M.S."/>
            <person name="Alam M."/>
        </authorList>
    </citation>
    <scope>NUCLEOTIDE SEQUENCE [LARGE SCALE GENOMIC DNA]</scope>
    <source>
        <strain evidence="7">cv. CVL-1</strain>
        <tissue evidence="6">Whole seedling</tissue>
    </source>
</reference>
<comment type="caution">
    <text evidence="6">The sequence shown here is derived from an EMBL/GenBank/DDBJ whole genome shotgun (WGS) entry which is preliminary data.</text>
</comment>
<feature type="domain" description="Pectinesterase inhibitor" evidence="5">
    <location>
        <begin position="41"/>
        <end position="185"/>
    </location>
</feature>
<dbReference type="Proteomes" id="UP000188268">
    <property type="component" value="Unassembled WGS sequence"/>
</dbReference>
<gene>
    <name evidence="6" type="ORF">CCACVL1_21122</name>
</gene>
<evidence type="ECO:0000313" key="6">
    <source>
        <dbReference type="EMBL" id="OMO66503.1"/>
    </source>
</evidence>
<keyword evidence="7" id="KW-1185">Reference proteome</keyword>
<dbReference type="NCBIfam" id="TIGR01614">
    <property type="entry name" value="PME_inhib"/>
    <property type="match status" value="1"/>
</dbReference>
<evidence type="ECO:0000313" key="7">
    <source>
        <dbReference type="Proteomes" id="UP000188268"/>
    </source>
</evidence>
<dbReference type="InterPro" id="IPR006501">
    <property type="entry name" value="Pectinesterase_inhib_dom"/>
</dbReference>
<evidence type="ECO:0000256" key="4">
    <source>
        <dbReference type="SAM" id="SignalP"/>
    </source>
</evidence>
<dbReference type="PANTHER" id="PTHR35357:SF8">
    <property type="entry name" value="OS01G0111000 PROTEIN"/>
    <property type="match status" value="1"/>
</dbReference>
<dbReference type="AlphaFoldDB" id="A0A1R3H8A0"/>
<organism evidence="6 7">
    <name type="scientific">Corchorus capsularis</name>
    <name type="common">Jute</name>
    <dbReference type="NCBI Taxonomy" id="210143"/>
    <lineage>
        <taxon>Eukaryota</taxon>
        <taxon>Viridiplantae</taxon>
        <taxon>Streptophyta</taxon>
        <taxon>Embryophyta</taxon>
        <taxon>Tracheophyta</taxon>
        <taxon>Spermatophyta</taxon>
        <taxon>Magnoliopsida</taxon>
        <taxon>eudicotyledons</taxon>
        <taxon>Gunneridae</taxon>
        <taxon>Pentapetalae</taxon>
        <taxon>rosids</taxon>
        <taxon>malvids</taxon>
        <taxon>Malvales</taxon>
        <taxon>Malvaceae</taxon>
        <taxon>Grewioideae</taxon>
        <taxon>Apeibeae</taxon>
        <taxon>Corchorus</taxon>
    </lineage>
</organism>
<evidence type="ECO:0000256" key="2">
    <source>
        <dbReference type="ARBA" id="ARBA00023157"/>
    </source>
</evidence>
<dbReference type="SUPFAM" id="SSF101148">
    <property type="entry name" value="Plant invertase/pectin methylesterase inhibitor"/>
    <property type="match status" value="1"/>
</dbReference>
<keyword evidence="1 4" id="KW-0732">Signal</keyword>
<dbReference type="InterPro" id="IPR035513">
    <property type="entry name" value="Invertase/methylesterase_inhib"/>
</dbReference>
<evidence type="ECO:0000256" key="1">
    <source>
        <dbReference type="ARBA" id="ARBA00022729"/>
    </source>
</evidence>
<keyword evidence="2" id="KW-1015">Disulfide bond</keyword>
<feature type="signal peptide" evidence="4">
    <location>
        <begin position="1"/>
        <end position="29"/>
    </location>
</feature>
<sequence length="191" mass="21282">MASFLRQTFSTLFLTFVFVIIFAINPSYGDYDDPEEMAPLRGTELAMLICNHTSYNKFCVDKLTPVSPDASARDMADSALHLAQTAAHNTRVVIANLLDSSSSMKQKERRILQKCQLDNNVTGMNILAARYGLKLNIIDSMIDDLNTAGNATKSCQDSIKRTRFSATLSDKNMDAIRLCKICVVSTQFFTF</sequence>
<dbReference type="Pfam" id="PF04043">
    <property type="entry name" value="PMEI"/>
    <property type="match status" value="1"/>
</dbReference>
<name>A0A1R3H8A0_COCAP</name>
<dbReference type="PANTHER" id="PTHR35357">
    <property type="entry name" value="OS02G0537100 PROTEIN"/>
    <property type="match status" value="1"/>
</dbReference>
<dbReference type="EMBL" id="AWWV01012525">
    <property type="protein sequence ID" value="OMO66503.1"/>
    <property type="molecule type" value="Genomic_DNA"/>
</dbReference>
<protein>
    <submittedName>
        <fullName evidence="6">Pectinesterase inhibitor</fullName>
    </submittedName>
</protein>
<evidence type="ECO:0000259" key="5">
    <source>
        <dbReference type="SMART" id="SM00856"/>
    </source>
</evidence>
<dbReference type="SMART" id="SM00856">
    <property type="entry name" value="PMEI"/>
    <property type="match status" value="1"/>
</dbReference>
<proteinExistence type="inferred from homology"/>
<dbReference type="Gramene" id="OMO66503">
    <property type="protein sequence ID" value="OMO66503"/>
    <property type="gene ID" value="CCACVL1_21122"/>
</dbReference>
<dbReference type="OrthoDB" id="1899876at2759"/>
<feature type="chain" id="PRO_5012819798" evidence="4">
    <location>
        <begin position="30"/>
        <end position="191"/>
    </location>
</feature>
<evidence type="ECO:0000256" key="3">
    <source>
        <dbReference type="ARBA" id="ARBA00038471"/>
    </source>
</evidence>
<comment type="similarity">
    <text evidence="3">Belongs to the PMEI family.</text>
</comment>